<dbReference type="SUPFAM" id="SSF103088">
    <property type="entry name" value="OmpA-like"/>
    <property type="match status" value="1"/>
</dbReference>
<dbReference type="AlphaFoldDB" id="A0A1H2WLS7"/>
<evidence type="ECO:0000256" key="3">
    <source>
        <dbReference type="ARBA" id="ARBA00023237"/>
    </source>
</evidence>
<dbReference type="PANTHER" id="PTHR30329">
    <property type="entry name" value="STATOR ELEMENT OF FLAGELLAR MOTOR COMPLEX"/>
    <property type="match status" value="1"/>
</dbReference>
<keyword evidence="2 4" id="KW-0472">Membrane</keyword>
<feature type="domain" description="OmpA-like" evidence="5">
    <location>
        <begin position="102"/>
        <end position="219"/>
    </location>
</feature>
<dbReference type="InterPro" id="IPR050330">
    <property type="entry name" value="Bact_OuterMem_StrucFunc"/>
</dbReference>
<reference evidence="6 7" key="1">
    <citation type="submission" date="2016-10" db="EMBL/GenBank/DDBJ databases">
        <authorList>
            <person name="Varghese N."/>
            <person name="Submissions S."/>
        </authorList>
    </citation>
    <scope>NUCLEOTIDE SEQUENCE [LARGE SCALE GENOMIC DNA]</scope>
    <source>
        <strain evidence="6 7">DSM 11449</strain>
    </source>
</reference>
<dbReference type="PRINTS" id="PR01021">
    <property type="entry name" value="OMPADOMAIN"/>
</dbReference>
<organism evidence="6 7">
    <name type="scientific">Capnocytophaga granulosa</name>
    <dbReference type="NCBI Taxonomy" id="45242"/>
    <lineage>
        <taxon>Bacteria</taxon>
        <taxon>Pseudomonadati</taxon>
        <taxon>Bacteroidota</taxon>
        <taxon>Flavobacteriia</taxon>
        <taxon>Flavobacteriales</taxon>
        <taxon>Flavobacteriaceae</taxon>
        <taxon>Capnocytophaga</taxon>
    </lineage>
</organism>
<evidence type="ECO:0000256" key="4">
    <source>
        <dbReference type="PROSITE-ProRule" id="PRU00473"/>
    </source>
</evidence>
<dbReference type="RefSeq" id="WP_009640735.1">
    <property type="nucleotide sequence ID" value="NZ_CALGWW010000016.1"/>
</dbReference>
<dbReference type="InterPro" id="IPR039567">
    <property type="entry name" value="Gly-zipper"/>
</dbReference>
<dbReference type="Pfam" id="PF00691">
    <property type="entry name" value="OmpA"/>
    <property type="match status" value="1"/>
</dbReference>
<dbReference type="Pfam" id="PF13488">
    <property type="entry name" value="Gly-zipper_Omp"/>
    <property type="match status" value="1"/>
</dbReference>
<evidence type="ECO:0000313" key="6">
    <source>
        <dbReference type="EMBL" id="SDW81613.1"/>
    </source>
</evidence>
<name>A0A1H2WLS7_9FLAO</name>
<comment type="subcellular location">
    <subcellularLocation>
        <location evidence="1">Cell outer membrane</location>
    </subcellularLocation>
</comment>
<accession>A0A1H2WLS7</accession>
<evidence type="ECO:0000256" key="2">
    <source>
        <dbReference type="ARBA" id="ARBA00023136"/>
    </source>
</evidence>
<dbReference type="PROSITE" id="PS51257">
    <property type="entry name" value="PROKAR_LIPOPROTEIN"/>
    <property type="match status" value="1"/>
</dbReference>
<evidence type="ECO:0000256" key="1">
    <source>
        <dbReference type="ARBA" id="ARBA00004442"/>
    </source>
</evidence>
<dbReference type="OrthoDB" id="9782229at2"/>
<keyword evidence="7" id="KW-1185">Reference proteome</keyword>
<dbReference type="CDD" id="cd07185">
    <property type="entry name" value="OmpA_C-like"/>
    <property type="match status" value="1"/>
</dbReference>
<dbReference type="InterPro" id="IPR006665">
    <property type="entry name" value="OmpA-like"/>
</dbReference>
<dbReference type="GO" id="GO:0009279">
    <property type="term" value="C:cell outer membrane"/>
    <property type="evidence" value="ECO:0007669"/>
    <property type="project" value="UniProtKB-SubCell"/>
</dbReference>
<dbReference type="InterPro" id="IPR036737">
    <property type="entry name" value="OmpA-like_sf"/>
</dbReference>
<keyword evidence="3" id="KW-0998">Cell outer membrane</keyword>
<dbReference type="GeneID" id="85017343"/>
<gene>
    <name evidence="6" type="ORF">SAMN05444420_104136</name>
</gene>
<sequence>MTKVFKHITLFLVAGLLFVGCEAINNSNKTQRGAVIGAASGAILGAILGNNVGSGGNSELGAVIGTAVGGAAGAIIGNQMDRQAKKIEEEIPGAEVKRVDDGIVVTFDEKSGVTFAFNKADLTDEAKTLLNKMVTVLKEYPDTNVIVAGHTDSKGKAAYNMGLSERRAKAVTNFFTSNGLNASRFTTKWFGATQPAYDNATEEGRAKNRRVNIAIVPNEKMKEDAKKQAQQ</sequence>
<evidence type="ECO:0000259" key="5">
    <source>
        <dbReference type="PROSITE" id="PS51123"/>
    </source>
</evidence>
<dbReference type="InterPro" id="IPR006664">
    <property type="entry name" value="OMP_bac"/>
</dbReference>
<dbReference type="PANTHER" id="PTHR30329:SF21">
    <property type="entry name" value="LIPOPROTEIN YIAD-RELATED"/>
    <property type="match status" value="1"/>
</dbReference>
<dbReference type="Gene3D" id="3.30.1330.60">
    <property type="entry name" value="OmpA-like domain"/>
    <property type="match status" value="1"/>
</dbReference>
<proteinExistence type="predicted"/>
<dbReference type="PROSITE" id="PS51123">
    <property type="entry name" value="OMPA_2"/>
    <property type="match status" value="1"/>
</dbReference>
<evidence type="ECO:0000313" key="7">
    <source>
        <dbReference type="Proteomes" id="UP000182771"/>
    </source>
</evidence>
<dbReference type="Proteomes" id="UP000182771">
    <property type="component" value="Unassembled WGS sequence"/>
</dbReference>
<protein>
    <submittedName>
        <fullName evidence="6">Outer membrane protein OmpA</fullName>
    </submittedName>
</protein>
<comment type="caution">
    <text evidence="6">The sequence shown here is derived from an EMBL/GenBank/DDBJ whole genome shotgun (WGS) entry which is preliminary data.</text>
</comment>
<dbReference type="EMBL" id="FNND01000004">
    <property type="protein sequence ID" value="SDW81613.1"/>
    <property type="molecule type" value="Genomic_DNA"/>
</dbReference>